<reference evidence="1" key="1">
    <citation type="submission" date="2022-11" db="EMBL/GenBank/DDBJ databases">
        <authorList>
            <person name="Morgan W.R."/>
            <person name="Tartar A."/>
        </authorList>
    </citation>
    <scope>NUCLEOTIDE SEQUENCE</scope>
    <source>
        <strain evidence="1">ARSEF 373</strain>
    </source>
</reference>
<sequence>MKPSTHPEFKASHIAAPVASTSGTLLVTAALSSTRSESAVVLATSGLPRSFR</sequence>
<reference evidence="1" key="2">
    <citation type="journal article" date="2023" name="Microbiol Resour">
        <title>Decontamination and Annotation of the Draft Genome Sequence of the Oomycete Lagenidium giganteum ARSEF 373.</title>
        <authorList>
            <person name="Morgan W.R."/>
            <person name="Tartar A."/>
        </authorList>
    </citation>
    <scope>NUCLEOTIDE SEQUENCE</scope>
    <source>
        <strain evidence="1">ARSEF 373</strain>
    </source>
</reference>
<keyword evidence="2" id="KW-1185">Reference proteome</keyword>
<dbReference type="AlphaFoldDB" id="A0AAV2ZA67"/>
<organism evidence="1 2">
    <name type="scientific">Lagenidium giganteum</name>
    <dbReference type="NCBI Taxonomy" id="4803"/>
    <lineage>
        <taxon>Eukaryota</taxon>
        <taxon>Sar</taxon>
        <taxon>Stramenopiles</taxon>
        <taxon>Oomycota</taxon>
        <taxon>Peronosporomycetes</taxon>
        <taxon>Pythiales</taxon>
        <taxon>Pythiaceae</taxon>
    </lineage>
</organism>
<dbReference type="Proteomes" id="UP001146120">
    <property type="component" value="Unassembled WGS sequence"/>
</dbReference>
<accession>A0AAV2ZA67</accession>
<evidence type="ECO:0000313" key="2">
    <source>
        <dbReference type="Proteomes" id="UP001146120"/>
    </source>
</evidence>
<proteinExistence type="predicted"/>
<gene>
    <name evidence="1" type="ORF">N0F65_007674</name>
</gene>
<protein>
    <submittedName>
        <fullName evidence="1">Uncharacterized protein</fullName>
    </submittedName>
</protein>
<dbReference type="EMBL" id="DAKRPA010000034">
    <property type="protein sequence ID" value="DBA02264.1"/>
    <property type="molecule type" value="Genomic_DNA"/>
</dbReference>
<comment type="caution">
    <text evidence="1">The sequence shown here is derived from an EMBL/GenBank/DDBJ whole genome shotgun (WGS) entry which is preliminary data.</text>
</comment>
<name>A0AAV2ZA67_9STRA</name>
<evidence type="ECO:0000313" key="1">
    <source>
        <dbReference type="EMBL" id="DBA02264.1"/>
    </source>
</evidence>